<organism evidence="3 4">
    <name type="scientific">Eimeria brunetti</name>
    <dbReference type="NCBI Taxonomy" id="51314"/>
    <lineage>
        <taxon>Eukaryota</taxon>
        <taxon>Sar</taxon>
        <taxon>Alveolata</taxon>
        <taxon>Apicomplexa</taxon>
        <taxon>Conoidasida</taxon>
        <taxon>Coccidia</taxon>
        <taxon>Eucoccidiorida</taxon>
        <taxon>Eimeriorina</taxon>
        <taxon>Eimeriidae</taxon>
        <taxon>Eimeria</taxon>
    </lineage>
</organism>
<evidence type="ECO:0000256" key="1">
    <source>
        <dbReference type="SAM" id="MobiDB-lite"/>
    </source>
</evidence>
<dbReference type="VEuPathDB" id="ToxoDB:EBH_0083790"/>
<keyword evidence="2" id="KW-0472">Membrane</keyword>
<reference evidence="3" key="2">
    <citation type="submission" date="2013-10" db="EMBL/GenBank/DDBJ databases">
        <authorList>
            <person name="Aslett M."/>
        </authorList>
    </citation>
    <scope>NUCLEOTIDE SEQUENCE [LARGE SCALE GENOMIC DNA]</scope>
    <source>
        <strain evidence="3">Houghton</strain>
    </source>
</reference>
<dbReference type="EMBL" id="HG712231">
    <property type="protein sequence ID" value="CDJ50436.1"/>
    <property type="molecule type" value="Genomic_DNA"/>
</dbReference>
<feature type="transmembrane region" description="Helical" evidence="2">
    <location>
        <begin position="100"/>
        <end position="118"/>
    </location>
</feature>
<dbReference type="AlphaFoldDB" id="U6LJV5"/>
<feature type="compositionally biased region" description="Low complexity" evidence="1">
    <location>
        <begin position="30"/>
        <end position="43"/>
    </location>
</feature>
<sequence>MAAARQQQLLQQQGGEEQLSLLKMQGDMTKSAGSSSSDSSSSSSKKKDGSSSNSNSSSSSSSKEKLKLAGALCLFLLGYCGQPIIVDLCRYQGLASASTFLYLLPHFMGMVIAGALPLSKEAGAPKARAQLKNPYLWRRAFRLALIDLTHQLLEKGVYIFLSSTSVVWTAALSALILGRGLLQGKLQQQQQQQQQQ</sequence>
<dbReference type="Proteomes" id="UP000030750">
    <property type="component" value="Unassembled WGS sequence"/>
</dbReference>
<protein>
    <submittedName>
        <fullName evidence="3">Uncharacterized protein</fullName>
    </submittedName>
</protein>
<feature type="transmembrane region" description="Helical" evidence="2">
    <location>
        <begin position="157"/>
        <end position="182"/>
    </location>
</feature>
<keyword evidence="2" id="KW-1133">Transmembrane helix</keyword>
<feature type="region of interest" description="Disordered" evidence="1">
    <location>
        <begin position="20"/>
        <end position="61"/>
    </location>
</feature>
<evidence type="ECO:0000313" key="4">
    <source>
        <dbReference type="Proteomes" id="UP000030750"/>
    </source>
</evidence>
<evidence type="ECO:0000256" key="2">
    <source>
        <dbReference type="SAM" id="Phobius"/>
    </source>
</evidence>
<gene>
    <name evidence="3" type="ORF">EBH_0083790</name>
</gene>
<reference evidence="3" key="1">
    <citation type="submission" date="2013-10" db="EMBL/GenBank/DDBJ databases">
        <title>Genomic analysis of the causative agents of coccidiosis in chickens.</title>
        <authorList>
            <person name="Reid A.J."/>
            <person name="Blake D."/>
            <person name="Billington K."/>
            <person name="Browne H."/>
            <person name="Dunn M."/>
            <person name="Hung S."/>
            <person name="Kawahara F."/>
            <person name="Miranda-Saavedra D."/>
            <person name="Mourier T."/>
            <person name="Nagra H."/>
            <person name="Otto T.D."/>
            <person name="Rawlings N."/>
            <person name="Sanchez A."/>
            <person name="Sanders M."/>
            <person name="Subramaniam C."/>
            <person name="Tay Y."/>
            <person name="Dear P."/>
            <person name="Doerig C."/>
            <person name="Gruber A."/>
            <person name="Parkinson J."/>
            <person name="Shirley M."/>
            <person name="Wan K.L."/>
            <person name="Berriman M."/>
            <person name="Tomley F."/>
            <person name="Pain A."/>
        </authorList>
    </citation>
    <scope>NUCLEOTIDE SEQUENCE [LARGE SCALE GENOMIC DNA]</scope>
    <source>
        <strain evidence="3">Houghton</strain>
    </source>
</reference>
<name>U6LJV5_9EIME</name>
<keyword evidence="4" id="KW-1185">Reference proteome</keyword>
<accession>U6LJV5</accession>
<evidence type="ECO:0000313" key="3">
    <source>
        <dbReference type="EMBL" id="CDJ50436.1"/>
    </source>
</evidence>
<proteinExistence type="predicted"/>
<keyword evidence="2" id="KW-0812">Transmembrane</keyword>
<feature type="compositionally biased region" description="Low complexity" evidence="1">
    <location>
        <begin position="50"/>
        <end position="61"/>
    </location>
</feature>
<dbReference type="OrthoDB" id="29773at2759"/>